<dbReference type="AlphaFoldDB" id="A0A7Y2R8I9"/>
<dbReference type="RefSeq" id="WP_170281999.1">
    <property type="nucleotide sequence ID" value="NZ_JABEQY010000024.1"/>
</dbReference>
<evidence type="ECO:0000313" key="3">
    <source>
        <dbReference type="Proteomes" id="UP000530654"/>
    </source>
</evidence>
<reference evidence="2 3" key="1">
    <citation type="submission" date="2020-04" db="EMBL/GenBank/DDBJ databases">
        <title>Rhizobium bacterial biofertilizers improve the content of phenolic compounds of Lactuca sativa L. under non-saline and saline-stress conditions.</title>
        <authorList>
            <person name="Ayuso-Calles M."/>
            <person name="Garcia-Estevez I."/>
            <person name="Jimenez-Gomez A."/>
            <person name="Flores-Felix J.D."/>
            <person name="Escribano-Bailon M."/>
            <person name="Rivas R."/>
        </authorList>
    </citation>
    <scope>NUCLEOTIDE SEQUENCE [LARGE SCALE GENOMIC DNA]</scope>
    <source>
        <strain evidence="2 3">GPTR02</strain>
    </source>
</reference>
<gene>
    <name evidence="2" type="ORF">HLI17_24250</name>
</gene>
<comment type="caution">
    <text evidence="2">The sequence shown here is derived from an EMBL/GenBank/DDBJ whole genome shotgun (WGS) entry which is preliminary data.</text>
</comment>
<sequence>MLRLVPSSYREQGEDADVLDEGEWLDLPIEAPTIGPVREHATRLVNELERALKEENWRPDGKFDSTQFAGSWTLGRVEQRAPARKIHRGYLQPVRNFPIVERVPKLVLAFLTKIPGWNDYVKRENHPGVGWHYHYLLDPRTRSDALLAWDTRWQRPSGSPSALHPLFGEKHGEGKADAHAKPWLWGDKKKKSMYEVCVRDLLKWKIDEFRCASAHADPVWPTTGSVTPMPSITAGSGPSSGKKKK</sequence>
<feature type="compositionally biased region" description="Polar residues" evidence="1">
    <location>
        <begin position="222"/>
        <end position="234"/>
    </location>
</feature>
<protein>
    <submittedName>
        <fullName evidence="2">Uncharacterized protein</fullName>
    </submittedName>
</protein>
<feature type="region of interest" description="Disordered" evidence="1">
    <location>
        <begin position="220"/>
        <end position="245"/>
    </location>
</feature>
<dbReference type="Proteomes" id="UP000530654">
    <property type="component" value="Unassembled WGS sequence"/>
</dbReference>
<proteinExistence type="predicted"/>
<dbReference type="EMBL" id="JABEQY010000024">
    <property type="protein sequence ID" value="NNH66354.1"/>
    <property type="molecule type" value="Genomic_DNA"/>
</dbReference>
<organism evidence="2 3">
    <name type="scientific">Rhizobium laguerreae</name>
    <dbReference type="NCBI Taxonomy" id="1076926"/>
    <lineage>
        <taxon>Bacteria</taxon>
        <taxon>Pseudomonadati</taxon>
        <taxon>Pseudomonadota</taxon>
        <taxon>Alphaproteobacteria</taxon>
        <taxon>Hyphomicrobiales</taxon>
        <taxon>Rhizobiaceae</taxon>
        <taxon>Rhizobium/Agrobacterium group</taxon>
        <taxon>Rhizobium</taxon>
    </lineage>
</organism>
<evidence type="ECO:0000256" key="1">
    <source>
        <dbReference type="SAM" id="MobiDB-lite"/>
    </source>
</evidence>
<feature type="compositionally biased region" description="Low complexity" evidence="1">
    <location>
        <begin position="235"/>
        <end position="245"/>
    </location>
</feature>
<evidence type="ECO:0000313" key="2">
    <source>
        <dbReference type="EMBL" id="NNH66354.1"/>
    </source>
</evidence>
<accession>A0A7Y2R8I9</accession>
<name>A0A7Y2R8I9_9HYPH</name>